<dbReference type="Proteomes" id="UP000191285">
    <property type="component" value="Unassembled WGS sequence"/>
</dbReference>
<protein>
    <submittedName>
        <fullName evidence="2">Uncharacterized protein</fullName>
    </submittedName>
</protein>
<dbReference type="EMBL" id="MLKD01000029">
    <property type="protein sequence ID" value="OQE15299.1"/>
    <property type="molecule type" value="Genomic_DNA"/>
</dbReference>
<evidence type="ECO:0000313" key="3">
    <source>
        <dbReference type="Proteomes" id="UP000191285"/>
    </source>
</evidence>
<gene>
    <name evidence="2" type="ORF">PENSTE_c029G01813</name>
</gene>
<name>A0A1V6SNP7_9EURO</name>
<dbReference type="AlphaFoldDB" id="A0A1V6SNP7"/>
<evidence type="ECO:0000313" key="2">
    <source>
        <dbReference type="EMBL" id="OQE15299.1"/>
    </source>
</evidence>
<organism evidence="2 3">
    <name type="scientific">Penicillium steckii</name>
    <dbReference type="NCBI Taxonomy" id="303698"/>
    <lineage>
        <taxon>Eukaryota</taxon>
        <taxon>Fungi</taxon>
        <taxon>Dikarya</taxon>
        <taxon>Ascomycota</taxon>
        <taxon>Pezizomycotina</taxon>
        <taxon>Eurotiomycetes</taxon>
        <taxon>Eurotiomycetidae</taxon>
        <taxon>Eurotiales</taxon>
        <taxon>Aspergillaceae</taxon>
        <taxon>Penicillium</taxon>
    </lineage>
</organism>
<reference evidence="3" key="1">
    <citation type="journal article" date="2017" name="Nat. Microbiol.">
        <title>Global analysis of biosynthetic gene clusters reveals vast potential of secondary metabolite production in Penicillium species.</title>
        <authorList>
            <person name="Nielsen J.C."/>
            <person name="Grijseels S."/>
            <person name="Prigent S."/>
            <person name="Ji B."/>
            <person name="Dainat J."/>
            <person name="Nielsen K.F."/>
            <person name="Frisvad J.C."/>
            <person name="Workman M."/>
            <person name="Nielsen J."/>
        </authorList>
    </citation>
    <scope>NUCLEOTIDE SEQUENCE [LARGE SCALE GENOMIC DNA]</scope>
    <source>
        <strain evidence="3">IBT 24891</strain>
    </source>
</reference>
<comment type="caution">
    <text evidence="2">The sequence shown here is derived from an EMBL/GenBank/DDBJ whole genome shotgun (WGS) entry which is preliminary data.</text>
</comment>
<sequence length="36" mass="3944">MESTVRNVWGPLFHRQTSPSLADSSLTKQGQNGASR</sequence>
<keyword evidence="3" id="KW-1185">Reference proteome</keyword>
<feature type="compositionally biased region" description="Polar residues" evidence="1">
    <location>
        <begin position="15"/>
        <end position="36"/>
    </location>
</feature>
<evidence type="ECO:0000256" key="1">
    <source>
        <dbReference type="SAM" id="MobiDB-lite"/>
    </source>
</evidence>
<feature type="region of interest" description="Disordered" evidence="1">
    <location>
        <begin position="1"/>
        <end position="36"/>
    </location>
</feature>
<proteinExistence type="predicted"/>
<accession>A0A1V6SNP7</accession>